<accession>A0A7M4DJT5</accession>
<dbReference type="SUPFAM" id="SSF52540">
    <property type="entry name" value="P-loop containing nucleoside triphosphate hydrolases"/>
    <property type="match status" value="1"/>
</dbReference>
<gene>
    <name evidence="2" type="ORF">HALOF300_02393</name>
</gene>
<dbReference type="Gene3D" id="3.40.50.300">
    <property type="entry name" value="P-loop containing nucleotide triphosphate hydrolases"/>
    <property type="match status" value="1"/>
</dbReference>
<dbReference type="Proteomes" id="UP000419743">
    <property type="component" value="Unassembled WGS sequence"/>
</dbReference>
<organism evidence="2 3">
    <name type="scientific">Occultella aeris</name>
    <dbReference type="NCBI Taxonomy" id="2761496"/>
    <lineage>
        <taxon>Bacteria</taxon>
        <taxon>Bacillati</taxon>
        <taxon>Actinomycetota</taxon>
        <taxon>Actinomycetes</taxon>
        <taxon>Micrococcales</taxon>
        <taxon>Ruaniaceae</taxon>
        <taxon>Occultella</taxon>
    </lineage>
</organism>
<dbReference type="RefSeq" id="WP_156741152.1">
    <property type="nucleotide sequence ID" value="NZ_CACRYJ010000034.1"/>
</dbReference>
<evidence type="ECO:0000313" key="2">
    <source>
        <dbReference type="EMBL" id="VZO37320.1"/>
    </source>
</evidence>
<dbReference type="InterPro" id="IPR027417">
    <property type="entry name" value="P-loop_NTPase"/>
</dbReference>
<evidence type="ECO:0000256" key="1">
    <source>
        <dbReference type="SAM" id="MobiDB-lite"/>
    </source>
</evidence>
<proteinExistence type="predicted"/>
<name>A0A7M4DJT5_9MICO</name>
<keyword evidence="3" id="KW-1185">Reference proteome</keyword>
<dbReference type="AlphaFoldDB" id="A0A7M4DJT5"/>
<evidence type="ECO:0000313" key="3">
    <source>
        <dbReference type="Proteomes" id="UP000419743"/>
    </source>
</evidence>
<reference evidence="2 3" key="1">
    <citation type="submission" date="2019-11" db="EMBL/GenBank/DDBJ databases">
        <authorList>
            <person name="Criscuolo A."/>
        </authorList>
    </citation>
    <scope>NUCLEOTIDE SEQUENCE [LARGE SCALE GENOMIC DNA]</scope>
    <source>
        <strain evidence="2">CIP111667</strain>
    </source>
</reference>
<feature type="region of interest" description="Disordered" evidence="1">
    <location>
        <begin position="81"/>
        <end position="100"/>
    </location>
</feature>
<dbReference type="EMBL" id="CACRYJ010000034">
    <property type="protein sequence ID" value="VZO37320.1"/>
    <property type="molecule type" value="Genomic_DNA"/>
</dbReference>
<comment type="caution">
    <text evidence="2">The sequence shown here is derived from an EMBL/GenBank/DDBJ whole genome shotgun (WGS) entry which is preliminary data.</text>
</comment>
<sequence length="291" mass="30324">MALITVLSAKGAPGCTTTALGLTLRWPTPALLVEADVAGSAILAGYLRGELHQDHGVLPLAVAQAHTRRLEMTDLWDQTLPLAPPSHDQPAPRGLFGATSGASGPVAQSPVQYLLPGIPHATQSAAVRSLWGELASTLQTLEEGGMDAIVDLGRFSVGEEDRHGLLARSDQIVVVTGSRLPQIHATKTLAEHLRARYAPAAAEMSPLAIVVVGPGRPFDAGEIAQLCGLPLAGTLAWDPSSAEVYSCGARPGRKFAGAALNRSLTALTDTLRSRVGTRRAHLVGTRTGGDE</sequence>
<protein>
    <recommendedName>
        <fullName evidence="4">Cellulose biosynthesis protein BcsQ</fullName>
    </recommendedName>
</protein>
<evidence type="ECO:0008006" key="4">
    <source>
        <dbReference type="Google" id="ProtNLM"/>
    </source>
</evidence>